<dbReference type="Proteomes" id="UP000578449">
    <property type="component" value="Unassembled WGS sequence"/>
</dbReference>
<evidence type="ECO:0000256" key="1">
    <source>
        <dbReference type="SAM" id="MobiDB-lite"/>
    </source>
</evidence>
<reference evidence="2 3" key="1">
    <citation type="submission" date="2020-08" db="EMBL/GenBank/DDBJ databases">
        <title>Genomic Encyclopedia of Type Strains, Phase IV (KMG-IV): sequencing the most valuable type-strain genomes for metagenomic binning, comparative biology and taxonomic classification.</title>
        <authorList>
            <person name="Goeker M."/>
        </authorList>
    </citation>
    <scope>NUCLEOTIDE SEQUENCE [LARGE SCALE GENOMIC DNA]</scope>
    <source>
        <strain evidence="2 3">DSM 45615</strain>
    </source>
</reference>
<proteinExistence type="predicted"/>
<evidence type="ECO:0000313" key="2">
    <source>
        <dbReference type="EMBL" id="MBB5138242.1"/>
    </source>
</evidence>
<evidence type="ECO:0000313" key="3">
    <source>
        <dbReference type="Proteomes" id="UP000578449"/>
    </source>
</evidence>
<dbReference type="EMBL" id="JACHGN010000022">
    <property type="protein sequence ID" value="MBB5138242.1"/>
    <property type="molecule type" value="Genomic_DNA"/>
</dbReference>
<feature type="region of interest" description="Disordered" evidence="1">
    <location>
        <begin position="221"/>
        <end position="242"/>
    </location>
</feature>
<protein>
    <submittedName>
        <fullName evidence="2">Uncharacterized protein</fullName>
    </submittedName>
</protein>
<sequence length="330" mass="34930">MFHKSFGHPHSPNTPHTRQRPPRPATTAPRPERGMVMIALGDSPLHHAPMHAAPIPGSTARREKRGLATWWPLRIPRSTPSCTPPPPPERGAVTSAWGPPLHAPRARPPAPGSAAQAGWPGNSPAPGTSCTPHPPRRAQRGQRSADSAARTAQRGQRSAVAAGPGTPHSTHSVCTAPTPGTRRGSRSARDSRSMPPCTPLPPGSAAVASARGLLVPRIPCTPHSPREHGAVTVSPGTPHSTHPVCTAPTPGTRPVLVSPETPHPTHPVSAARTLGARARDRAVRRRGRRTHREVTRGVGGWNVGQAAVAILRRRARASRSIRRARSRPMP</sequence>
<dbReference type="AlphaFoldDB" id="A0A840PGH0"/>
<accession>A0A840PGH0</accession>
<gene>
    <name evidence="2" type="ORF">HNP84_007995</name>
</gene>
<comment type="caution">
    <text evidence="2">The sequence shown here is derived from an EMBL/GenBank/DDBJ whole genome shotgun (WGS) entry which is preliminary data.</text>
</comment>
<name>A0A840PGH0_9ACTN</name>
<feature type="compositionally biased region" description="Low complexity" evidence="1">
    <location>
        <begin position="112"/>
        <end position="121"/>
    </location>
</feature>
<feature type="region of interest" description="Disordered" evidence="1">
    <location>
        <begin position="1"/>
        <end position="32"/>
    </location>
</feature>
<organism evidence="2 3">
    <name type="scientific">Thermocatellispora tengchongensis</name>
    <dbReference type="NCBI Taxonomy" id="1073253"/>
    <lineage>
        <taxon>Bacteria</taxon>
        <taxon>Bacillati</taxon>
        <taxon>Actinomycetota</taxon>
        <taxon>Actinomycetes</taxon>
        <taxon>Streptosporangiales</taxon>
        <taxon>Streptosporangiaceae</taxon>
        <taxon>Thermocatellispora</taxon>
    </lineage>
</organism>
<feature type="region of interest" description="Disordered" evidence="1">
    <location>
        <begin position="69"/>
        <end position="205"/>
    </location>
</feature>
<keyword evidence="3" id="KW-1185">Reference proteome</keyword>